<feature type="compositionally biased region" description="Basic residues" evidence="1">
    <location>
        <begin position="158"/>
        <end position="181"/>
    </location>
</feature>
<feature type="non-terminal residue" evidence="2">
    <location>
        <position position="1"/>
    </location>
</feature>
<organism evidence="2">
    <name type="scientific">uncultured Mycobacteriales bacterium</name>
    <dbReference type="NCBI Taxonomy" id="581187"/>
    <lineage>
        <taxon>Bacteria</taxon>
        <taxon>Bacillati</taxon>
        <taxon>Actinomycetota</taxon>
        <taxon>Actinomycetes</taxon>
        <taxon>Mycobacteriales</taxon>
        <taxon>environmental samples</taxon>
    </lineage>
</organism>
<reference evidence="2" key="1">
    <citation type="submission" date="2020-02" db="EMBL/GenBank/DDBJ databases">
        <authorList>
            <person name="Meier V. D."/>
        </authorList>
    </citation>
    <scope>NUCLEOTIDE SEQUENCE</scope>
    <source>
        <strain evidence="2">AVDCRST_MAG41</strain>
    </source>
</reference>
<feature type="compositionally biased region" description="Low complexity" evidence="1">
    <location>
        <begin position="235"/>
        <end position="244"/>
    </location>
</feature>
<keyword evidence="2" id="KW-0347">Helicase</keyword>
<dbReference type="EMBL" id="CADCTP010000083">
    <property type="protein sequence ID" value="CAA9227007.1"/>
    <property type="molecule type" value="Genomic_DNA"/>
</dbReference>
<feature type="non-terminal residue" evidence="2">
    <location>
        <position position="715"/>
    </location>
</feature>
<feature type="compositionally biased region" description="Low complexity" evidence="1">
    <location>
        <begin position="78"/>
        <end position="88"/>
    </location>
</feature>
<feature type="compositionally biased region" description="Low complexity" evidence="1">
    <location>
        <begin position="407"/>
        <end position="435"/>
    </location>
</feature>
<feature type="compositionally biased region" description="Low complexity" evidence="1">
    <location>
        <begin position="376"/>
        <end position="387"/>
    </location>
</feature>
<feature type="compositionally biased region" description="Low complexity" evidence="1">
    <location>
        <begin position="113"/>
        <end position="126"/>
    </location>
</feature>
<feature type="compositionally biased region" description="Basic residues" evidence="1">
    <location>
        <begin position="642"/>
        <end position="655"/>
    </location>
</feature>
<feature type="compositionally biased region" description="Basic residues" evidence="1">
    <location>
        <begin position="22"/>
        <end position="33"/>
    </location>
</feature>
<keyword evidence="2" id="KW-0378">Hydrolase</keyword>
<feature type="region of interest" description="Disordered" evidence="1">
    <location>
        <begin position="1"/>
        <end position="715"/>
    </location>
</feature>
<name>A0A6J4HLZ8_9ACTN</name>
<feature type="compositionally biased region" description="Basic and acidic residues" evidence="1">
    <location>
        <begin position="576"/>
        <end position="590"/>
    </location>
</feature>
<evidence type="ECO:0000256" key="1">
    <source>
        <dbReference type="SAM" id="MobiDB-lite"/>
    </source>
</evidence>
<accession>A0A6J4HLZ8</accession>
<dbReference type="AlphaFoldDB" id="A0A6J4HLZ8"/>
<feature type="compositionally biased region" description="Low complexity" evidence="1">
    <location>
        <begin position="562"/>
        <end position="575"/>
    </location>
</feature>
<protein>
    <submittedName>
        <fullName evidence="2">Superfamily I DNA and RNA helicases</fullName>
    </submittedName>
</protein>
<evidence type="ECO:0000313" key="2">
    <source>
        <dbReference type="EMBL" id="CAA9227007.1"/>
    </source>
</evidence>
<feature type="compositionally biased region" description="Low complexity" evidence="1">
    <location>
        <begin position="666"/>
        <end position="679"/>
    </location>
</feature>
<sequence length="715" mass="74729">GLGHQRVRPSRPPLRQGGPRADRRRRAALRRPRGQPPAVGRRPVRPARRRAPGARRPRPGRAGPGPGGAPADRPPAYPAAVRCGPVPGARRRQRGPRAGVHRAARPHRRHRPPAAGRLALPRGRAVLRGDPRQPDGPGEPPPLPLDPRPDHRLLGRGVQRRRVRGARRARRPVRVPRRPRRGPLGPDAGRARHHPGRPGRDHPGRVPRRPRRRRRSGHGQDRRRPAPLGLPPVLRPAARVAPGRRAVRRPEPALPVVRGRRPAQPRGGRRADLHAAGPRPGGTGGGGRDRPGGGPPEGVRGPGAGDRGGRPVLRGAAGHGNGGRHPVVRAVAERRGLGRGVPGGRTRHPAQRGPRPGPGGAAVDPGRQVRRRRLGRPAPQVAAAERGAAGGARPGVAAARRGRPRRGPVVGARLPAQVRARAGSGRAAGAAARGRPGLDGVRPAAAGRGPAPARRPGGGPAPAPPGRRRGRGARADGRGHRQPHRGRRLRAAADDQPAPAGPAGCPGRRGRAARGGPGPARRPVRARGGGRGPGADRRGVADAAAALPVPQRHHRRGPGPGPARVPGVVGGPAPADRARPGHRGLPEHQLPDTGGGHGRGRAGHPGRAPGRQRADLDPGHRHPGPPRVGRGARRGPGQLAGRARRRHRLRHRRSRVPAGDPPGPVADPGAVEGAGVRPGRPGRPGGVRRGRRRGGGPLRRDDPGDPAARRPHQPL</sequence>
<feature type="compositionally biased region" description="Basic residues" evidence="1">
    <location>
        <begin position="42"/>
        <end position="59"/>
    </location>
</feature>
<dbReference type="GO" id="GO:0004386">
    <property type="term" value="F:helicase activity"/>
    <property type="evidence" value="ECO:0007669"/>
    <property type="project" value="UniProtKB-KW"/>
</dbReference>
<keyword evidence="2" id="KW-0067">ATP-binding</keyword>
<feature type="compositionally biased region" description="Basic residues" evidence="1">
    <location>
        <begin position="205"/>
        <end position="217"/>
    </location>
</feature>
<feature type="compositionally biased region" description="Low complexity" evidence="1">
    <location>
        <begin position="494"/>
        <end position="506"/>
    </location>
</feature>
<feature type="compositionally biased region" description="Basic residues" evidence="1">
    <location>
        <begin position="480"/>
        <end position="490"/>
    </location>
</feature>
<gene>
    <name evidence="2" type="ORF">AVDCRST_MAG41-954</name>
</gene>
<proteinExistence type="predicted"/>
<feature type="compositionally biased region" description="Basic residues" evidence="1">
    <location>
        <begin position="89"/>
        <end position="112"/>
    </location>
</feature>
<feature type="compositionally biased region" description="Pro residues" evidence="1">
    <location>
        <begin position="137"/>
        <end position="146"/>
    </location>
</feature>
<feature type="compositionally biased region" description="Low complexity" evidence="1">
    <location>
        <begin position="541"/>
        <end position="550"/>
    </location>
</feature>
<feature type="compositionally biased region" description="Low complexity" evidence="1">
    <location>
        <begin position="442"/>
        <end position="455"/>
    </location>
</feature>
<keyword evidence="2" id="KW-0547">Nucleotide-binding</keyword>